<proteinExistence type="predicted"/>
<sequence>MSVKGRSTLLVLALKGTGLDIKWMGYGLRTFLEPYLESTHDGRYYLKDGYQRLVLQVLIKTDGRLNPDGSLRDLWNPPVGSVPYVQLLMWWCMLLGNVADRLFGSGSPHNWAGKRGPYGNNNPARVDCAGRPPSDSDGIDDDITSSRSSGDFKHGCSCIARNSSSRNGHCRSGLGDG</sequence>
<organism evidence="2 3">
    <name type="scientific">Astrephomene gubernaculifera</name>
    <dbReference type="NCBI Taxonomy" id="47775"/>
    <lineage>
        <taxon>Eukaryota</taxon>
        <taxon>Viridiplantae</taxon>
        <taxon>Chlorophyta</taxon>
        <taxon>core chlorophytes</taxon>
        <taxon>Chlorophyceae</taxon>
        <taxon>CS clade</taxon>
        <taxon>Chlamydomonadales</taxon>
        <taxon>Astrephomenaceae</taxon>
        <taxon>Astrephomene</taxon>
    </lineage>
</organism>
<dbReference type="EMBL" id="BMAR01000040">
    <property type="protein sequence ID" value="GFR50644.1"/>
    <property type="molecule type" value="Genomic_DNA"/>
</dbReference>
<feature type="region of interest" description="Disordered" evidence="1">
    <location>
        <begin position="114"/>
        <end position="153"/>
    </location>
</feature>
<gene>
    <name evidence="2" type="ORF">Agub_g12893</name>
</gene>
<evidence type="ECO:0000313" key="2">
    <source>
        <dbReference type="EMBL" id="GFR50644.1"/>
    </source>
</evidence>
<feature type="non-terminal residue" evidence="2">
    <location>
        <position position="177"/>
    </location>
</feature>
<reference evidence="2 3" key="1">
    <citation type="journal article" date="2021" name="Sci. Rep.">
        <title>Genome sequencing of the multicellular alga Astrephomene provides insights into convergent evolution of germ-soma differentiation.</title>
        <authorList>
            <person name="Yamashita S."/>
            <person name="Yamamoto K."/>
            <person name="Matsuzaki R."/>
            <person name="Suzuki S."/>
            <person name="Yamaguchi H."/>
            <person name="Hirooka S."/>
            <person name="Minakuchi Y."/>
            <person name="Miyagishima S."/>
            <person name="Kawachi M."/>
            <person name="Toyoda A."/>
            <person name="Nozaki H."/>
        </authorList>
    </citation>
    <scope>NUCLEOTIDE SEQUENCE [LARGE SCALE GENOMIC DNA]</scope>
    <source>
        <strain evidence="2 3">NIES-4017</strain>
    </source>
</reference>
<comment type="caution">
    <text evidence="2">The sequence shown here is derived from an EMBL/GenBank/DDBJ whole genome shotgun (WGS) entry which is preliminary data.</text>
</comment>
<accession>A0AAD3HR12</accession>
<keyword evidence="3" id="KW-1185">Reference proteome</keyword>
<dbReference type="Proteomes" id="UP001054857">
    <property type="component" value="Unassembled WGS sequence"/>
</dbReference>
<evidence type="ECO:0000313" key="3">
    <source>
        <dbReference type="Proteomes" id="UP001054857"/>
    </source>
</evidence>
<protein>
    <submittedName>
        <fullName evidence="2">Uncharacterized protein</fullName>
    </submittedName>
</protein>
<name>A0AAD3HR12_9CHLO</name>
<evidence type="ECO:0000256" key="1">
    <source>
        <dbReference type="SAM" id="MobiDB-lite"/>
    </source>
</evidence>
<dbReference type="AlphaFoldDB" id="A0AAD3HR12"/>